<name>A0AAV8TZR7_9ROSI</name>
<dbReference type="Proteomes" id="UP001159364">
    <property type="component" value="Linkage Group LG02"/>
</dbReference>
<dbReference type="EMBL" id="JAIWQS010000002">
    <property type="protein sequence ID" value="KAJ8772021.1"/>
    <property type="molecule type" value="Genomic_DNA"/>
</dbReference>
<dbReference type="AlphaFoldDB" id="A0AAV8TZR7"/>
<organism evidence="2 3">
    <name type="scientific">Erythroxylum novogranatense</name>
    <dbReference type="NCBI Taxonomy" id="1862640"/>
    <lineage>
        <taxon>Eukaryota</taxon>
        <taxon>Viridiplantae</taxon>
        <taxon>Streptophyta</taxon>
        <taxon>Embryophyta</taxon>
        <taxon>Tracheophyta</taxon>
        <taxon>Spermatophyta</taxon>
        <taxon>Magnoliopsida</taxon>
        <taxon>eudicotyledons</taxon>
        <taxon>Gunneridae</taxon>
        <taxon>Pentapetalae</taxon>
        <taxon>rosids</taxon>
        <taxon>fabids</taxon>
        <taxon>Malpighiales</taxon>
        <taxon>Erythroxylaceae</taxon>
        <taxon>Erythroxylum</taxon>
    </lineage>
</organism>
<protein>
    <recommendedName>
        <fullName evidence="4">Aspartic peptidase DDI1-type domain-containing protein</fullName>
    </recommendedName>
</protein>
<dbReference type="Gene3D" id="2.40.70.10">
    <property type="entry name" value="Acid Proteases"/>
    <property type="match status" value="1"/>
</dbReference>
<reference evidence="2 3" key="1">
    <citation type="submission" date="2021-09" db="EMBL/GenBank/DDBJ databases">
        <title>Genomic insights and catalytic innovation underlie evolution of tropane alkaloids biosynthesis.</title>
        <authorList>
            <person name="Wang Y.-J."/>
            <person name="Tian T."/>
            <person name="Huang J.-P."/>
            <person name="Huang S.-X."/>
        </authorList>
    </citation>
    <scope>NUCLEOTIDE SEQUENCE [LARGE SCALE GENOMIC DNA]</scope>
    <source>
        <strain evidence="2">KIB-2018</strain>
        <tissue evidence="2">Leaf</tissue>
    </source>
</reference>
<keyword evidence="3" id="KW-1185">Reference proteome</keyword>
<proteinExistence type="predicted"/>
<dbReference type="InterPro" id="IPR021109">
    <property type="entry name" value="Peptidase_aspartic_dom_sf"/>
</dbReference>
<gene>
    <name evidence="2" type="ORF">K2173_027198</name>
</gene>
<evidence type="ECO:0000313" key="3">
    <source>
        <dbReference type="Proteomes" id="UP001159364"/>
    </source>
</evidence>
<accession>A0AAV8TZR7</accession>
<comment type="caution">
    <text evidence="2">The sequence shown here is derived from an EMBL/GenBank/DDBJ whole genome shotgun (WGS) entry which is preliminary data.</text>
</comment>
<dbReference type="PANTHER" id="PTHR33067:SF15">
    <property type="entry name" value="RNA-DIRECTED DNA POLYMERASE"/>
    <property type="match status" value="1"/>
</dbReference>
<evidence type="ECO:0008006" key="4">
    <source>
        <dbReference type="Google" id="ProtNLM"/>
    </source>
</evidence>
<dbReference type="PANTHER" id="PTHR33067">
    <property type="entry name" value="RNA-DIRECTED DNA POLYMERASE-RELATED"/>
    <property type="match status" value="1"/>
</dbReference>
<evidence type="ECO:0000313" key="2">
    <source>
        <dbReference type="EMBL" id="KAJ8772021.1"/>
    </source>
</evidence>
<evidence type="ECO:0000256" key="1">
    <source>
        <dbReference type="SAM" id="MobiDB-lite"/>
    </source>
</evidence>
<sequence length="170" mass="19155">MLAANTERFQQDTRLAQSKKKKEDNSIMELFQKVEVNIPLLEAIKQVPRYVKFLKELCTNKRKLTGNERAMCDLGASINVMPLSVYTSLGLGPLISTGVIIQLTNRSIVYSEGVLEDVLVQSKHGSVSKITLSTSSQGYLHHCYDEIINDIIIEYPCDDLMAGHQCTYYH</sequence>
<feature type="region of interest" description="Disordered" evidence="1">
    <location>
        <begin position="1"/>
        <end position="20"/>
    </location>
</feature>